<keyword evidence="3" id="KW-1185">Reference proteome</keyword>
<dbReference type="InterPro" id="IPR018746">
    <property type="entry name" value="DUF2298"/>
</dbReference>
<feature type="transmembrane region" description="Helical" evidence="1">
    <location>
        <begin position="523"/>
        <end position="550"/>
    </location>
</feature>
<feature type="transmembrane region" description="Helical" evidence="1">
    <location>
        <begin position="562"/>
        <end position="581"/>
    </location>
</feature>
<feature type="transmembrane region" description="Helical" evidence="1">
    <location>
        <begin position="427"/>
        <end position="447"/>
    </location>
</feature>
<accession>A0A178MHX1</accession>
<dbReference type="Proteomes" id="UP000078287">
    <property type="component" value="Unassembled WGS sequence"/>
</dbReference>
<dbReference type="AlphaFoldDB" id="A0A178MHX1"/>
<dbReference type="OrthoDB" id="134460at2"/>
<feature type="transmembrane region" description="Helical" evidence="1">
    <location>
        <begin position="340"/>
        <end position="359"/>
    </location>
</feature>
<dbReference type="RefSeq" id="WP_066783512.1">
    <property type="nucleotide sequence ID" value="NZ_LWQS01000035.1"/>
</dbReference>
<keyword evidence="1" id="KW-0812">Transmembrane</keyword>
<comment type="caution">
    <text evidence="2">The sequence shown here is derived from an EMBL/GenBank/DDBJ whole genome shotgun (WGS) entry which is preliminary data.</text>
</comment>
<feature type="transmembrane region" description="Helical" evidence="1">
    <location>
        <begin position="43"/>
        <end position="62"/>
    </location>
</feature>
<dbReference type="PANTHER" id="PTHR10790:SF51">
    <property type="entry name" value="TETRATRICOPEPTIDE REPEAT PROTEIN"/>
    <property type="match status" value="1"/>
</dbReference>
<feature type="transmembrane region" description="Helical" evidence="1">
    <location>
        <begin position="182"/>
        <end position="206"/>
    </location>
</feature>
<evidence type="ECO:0000313" key="2">
    <source>
        <dbReference type="EMBL" id="OAN47665.1"/>
    </source>
</evidence>
<feature type="transmembrane region" description="Helical" evidence="1">
    <location>
        <begin position="68"/>
        <end position="85"/>
    </location>
</feature>
<feature type="transmembrane region" description="Helical" evidence="1">
    <location>
        <begin position="97"/>
        <end position="117"/>
    </location>
</feature>
<evidence type="ECO:0008006" key="4">
    <source>
        <dbReference type="Google" id="ProtNLM"/>
    </source>
</evidence>
<evidence type="ECO:0000313" key="3">
    <source>
        <dbReference type="Proteomes" id="UP000078287"/>
    </source>
</evidence>
<feature type="transmembrane region" description="Helical" evidence="1">
    <location>
        <begin position="157"/>
        <end position="175"/>
    </location>
</feature>
<sequence length="823" mass="89482">MNTVAGEVLLWWVIGFIFALAGWPAAVRLFGHLPGAGAAFARPLGLLLTGFLAWLLAMLGLGRFETPLLVICLAIIAGSGWLWLWRSDQQRLPPLGPALAGEAIFLATLLGVVWLRAHDPTPWGTERPMDFAFFNAIQRSGFFPPNDPWLSGYSINYYYFGYLLMAIPAMLSGLPPATAYNLALALLAAMTAQGAFGVINALLGLLRRPPPAVIRGALGVLGAVMILLAGNQSGAIQVIVGDERAVALDDRQLLAALGQALRGETFITLPSPAQTATYDFGTVDGWRRADKWNDFNWWWPSRSLWDSYRVAGDPPRREQRYTITEFPFFSFRLGDMHPHVMALPFTTLAIGLALAVAAQSSSAALPSDGALFPAGRSGWLLRALHGMILGSLYAINSWDLPTYLLLYWGGLALACRRDGAALPWRVWLREAVIVAVLAFALFLPFHLTFRSPVGGATPWIDLPLLSRLTSIIGVYLGERSGWHEFVIIFGLMALPIIAGSYLYRSPENESLAGLAMPRWAPWLPLILFTAGLLIGFPWLGLAGLALWLGWRALNAAEPGFRFGLLLAALGSAILFGVEIIYIRDVFEGLSARMNTVFKFYYQVWLIWGVLAPVGLWWVWAQATGWRRLAASLISAGTALLLAGALVYPIIVTRDISRGPLRGLNGYTPREQTAAGVASLAWLRYNVPAGSVVLEAAAVENEAAVAAGSEPARCGGSYNWQGFGGVSAASGHATVLGWVGHEMQWRGGDPVALAELGPRCLAVDAIYRSGDPARIRSLIDQYGIDYIYVGALERERYPAERLAALAQVGEVVFAQDEVVIYRVR</sequence>
<feature type="transmembrane region" description="Helical" evidence="1">
    <location>
        <begin position="12"/>
        <end position="31"/>
    </location>
</feature>
<keyword evidence="1" id="KW-1133">Transmembrane helix</keyword>
<protein>
    <recommendedName>
        <fullName evidence="4">YYY membrane protein</fullName>
    </recommendedName>
</protein>
<feature type="transmembrane region" description="Helical" evidence="1">
    <location>
        <begin position="485"/>
        <end position="503"/>
    </location>
</feature>
<keyword evidence="1" id="KW-0472">Membrane</keyword>
<reference evidence="2 3" key="1">
    <citation type="submission" date="2016-04" db="EMBL/GenBank/DDBJ databases">
        <title>Chloroflexus islandicus sp. nov., a thermophilic filamentous anoxygenic phototrophic bacterium from geyser Strokkur (Iceland).</title>
        <authorList>
            <person name="Gaisin V.A."/>
            <person name="Kalashnikov A.M."/>
            <person name="Sukhacheva M.V."/>
            <person name="Grouzdev D.S."/>
            <person name="Ivanov T.M."/>
            <person name="Kuznetsov B."/>
            <person name="Gorlenko V.M."/>
        </authorList>
    </citation>
    <scope>NUCLEOTIDE SEQUENCE [LARGE SCALE GENOMIC DNA]</scope>
    <source>
        <strain evidence="3">isl-2</strain>
    </source>
</reference>
<proteinExistence type="predicted"/>
<feature type="transmembrane region" description="Helical" evidence="1">
    <location>
        <begin position="601"/>
        <end position="620"/>
    </location>
</feature>
<name>A0A178MHX1_9CHLR</name>
<dbReference type="PANTHER" id="PTHR10790">
    <property type="entry name" value="TPR-DOMAIN CONTAINING PROTEIN"/>
    <property type="match status" value="1"/>
</dbReference>
<dbReference type="STRING" id="1707952.A6A03_09460"/>
<dbReference type="NCBIfam" id="TIGR03662">
    <property type="entry name" value="Chlor_Arch_YYY"/>
    <property type="match status" value="1"/>
</dbReference>
<organism evidence="2 3">
    <name type="scientific">Chloroflexus islandicus</name>
    <dbReference type="NCBI Taxonomy" id="1707952"/>
    <lineage>
        <taxon>Bacteria</taxon>
        <taxon>Bacillati</taxon>
        <taxon>Chloroflexota</taxon>
        <taxon>Chloroflexia</taxon>
        <taxon>Chloroflexales</taxon>
        <taxon>Chloroflexineae</taxon>
        <taxon>Chloroflexaceae</taxon>
        <taxon>Chloroflexus</taxon>
    </lineage>
</organism>
<feature type="transmembrane region" description="Helical" evidence="1">
    <location>
        <begin position="212"/>
        <end position="230"/>
    </location>
</feature>
<evidence type="ECO:0000256" key="1">
    <source>
        <dbReference type="SAM" id="Phobius"/>
    </source>
</evidence>
<feature type="transmembrane region" description="Helical" evidence="1">
    <location>
        <begin position="632"/>
        <end position="650"/>
    </location>
</feature>
<gene>
    <name evidence="2" type="ORF">A6A03_09460</name>
</gene>
<dbReference type="Pfam" id="PF10060">
    <property type="entry name" value="DUF2298"/>
    <property type="match status" value="1"/>
</dbReference>
<dbReference type="EMBL" id="LWQS01000035">
    <property type="protein sequence ID" value="OAN47665.1"/>
    <property type="molecule type" value="Genomic_DNA"/>
</dbReference>